<sequence>MDAQGRRHAGDIDPADQWVFNPSTGTYELQSGPAADNSRHTYGNGDRMTAPRQRTPSSSQPTDRQRAETDGYVPPQRGRRRARPQDDGEHPRSGDDGGGPRASRRKPRPKPTGKKRALQWGGGILGMLLLVGCASAGWMYYRLNGNLTTVDVGIDNPAVSDGPLNILLIGTDSRQGKGNDGYGDAESVGHADTTLLFHVSADRSNATVLSIPRDLMVDVPDCPVTQEDGSKKIIPGTQNVRFNTSLGQFGRDPGCTWRTVHEVTGVQPNHFMLADFNAVKELSTAVGGVGVCLEHPVKDPKSHLDLPAGRSVVEGEQALAFVRTRKSIGFSSDLDRIKLQQQFLSSMVRKMKSSDTLTDPGKLFDLADVATKSLTVDDGIGGVDKLIALAKDLRRVDTKNISFVTAPVLDNPEDPNTVILDPNKAQPLFRMVQQDKSLTKTDKGKKKAKKDQGADLSKVEKAPASEVRVDVLNGGAPAGSAQTTLTWLQTEQGVPLSTNAGNAPKELEKTTLAYAPNQASQAAALAEMMGLPSSALKETSGDAGPQEGMTLTLGADFVEPGVKLEAPDKAPVDAVNAGDKSLCAG</sequence>
<evidence type="ECO:0000259" key="5">
    <source>
        <dbReference type="Pfam" id="PF13399"/>
    </source>
</evidence>
<dbReference type="RefSeq" id="WP_311675962.1">
    <property type="nucleotide sequence ID" value="NZ_JAVREQ010000035.1"/>
</dbReference>
<dbReference type="InterPro" id="IPR004474">
    <property type="entry name" value="LytR_CpsA_psr"/>
</dbReference>
<dbReference type="Pfam" id="PF03816">
    <property type="entry name" value="LytR_cpsA_psr"/>
    <property type="match status" value="1"/>
</dbReference>
<organism evidence="6 7">
    <name type="scientific">Streptomyces hazeniae</name>
    <dbReference type="NCBI Taxonomy" id="3075538"/>
    <lineage>
        <taxon>Bacteria</taxon>
        <taxon>Bacillati</taxon>
        <taxon>Actinomycetota</taxon>
        <taxon>Actinomycetes</taxon>
        <taxon>Kitasatosporales</taxon>
        <taxon>Streptomycetaceae</taxon>
        <taxon>Streptomyces</taxon>
    </lineage>
</organism>
<dbReference type="InterPro" id="IPR050922">
    <property type="entry name" value="LytR/CpsA/Psr_CW_biosynth"/>
</dbReference>
<evidence type="ECO:0000313" key="6">
    <source>
        <dbReference type="EMBL" id="MDT0382370.1"/>
    </source>
</evidence>
<evidence type="ECO:0000256" key="2">
    <source>
        <dbReference type="SAM" id="MobiDB-lite"/>
    </source>
</evidence>
<feature type="compositionally biased region" description="Polar residues" evidence="2">
    <location>
        <begin position="20"/>
        <end position="29"/>
    </location>
</feature>
<keyword evidence="3" id="KW-1133">Transmembrane helix</keyword>
<dbReference type="Gene3D" id="3.30.70.2390">
    <property type="match status" value="1"/>
</dbReference>
<accession>A0ABU2NZF8</accession>
<dbReference type="EMBL" id="JAVREQ010000035">
    <property type="protein sequence ID" value="MDT0382370.1"/>
    <property type="molecule type" value="Genomic_DNA"/>
</dbReference>
<keyword evidence="3" id="KW-0472">Membrane</keyword>
<dbReference type="PANTHER" id="PTHR33392">
    <property type="entry name" value="POLYISOPRENYL-TEICHOIC ACID--PEPTIDOGLYCAN TEICHOIC ACID TRANSFERASE TAGU"/>
    <property type="match status" value="1"/>
</dbReference>
<comment type="similarity">
    <text evidence="1">Belongs to the LytR/CpsA/Psr (LCP) family.</text>
</comment>
<feature type="domain" description="LytR/CpsA/Psr regulator C-terminal" evidence="5">
    <location>
        <begin position="466"/>
        <end position="557"/>
    </location>
</feature>
<evidence type="ECO:0000313" key="7">
    <source>
        <dbReference type="Proteomes" id="UP001183414"/>
    </source>
</evidence>
<feature type="compositionally biased region" description="Polar residues" evidence="2">
    <location>
        <begin position="52"/>
        <end position="62"/>
    </location>
</feature>
<evidence type="ECO:0000259" key="4">
    <source>
        <dbReference type="Pfam" id="PF03816"/>
    </source>
</evidence>
<feature type="transmembrane region" description="Helical" evidence="3">
    <location>
        <begin position="117"/>
        <end position="141"/>
    </location>
</feature>
<dbReference type="Gene3D" id="3.40.630.190">
    <property type="entry name" value="LCP protein"/>
    <property type="match status" value="1"/>
</dbReference>
<comment type="caution">
    <text evidence="6">The sequence shown here is derived from an EMBL/GenBank/DDBJ whole genome shotgun (WGS) entry which is preliminary data.</text>
</comment>
<protein>
    <submittedName>
        <fullName evidence="6">LCP family protein</fullName>
    </submittedName>
</protein>
<dbReference type="PANTHER" id="PTHR33392:SF6">
    <property type="entry name" value="POLYISOPRENYL-TEICHOIC ACID--PEPTIDOGLYCAN TEICHOIC ACID TRANSFERASE TAGU"/>
    <property type="match status" value="1"/>
</dbReference>
<feature type="compositionally biased region" description="Basic and acidic residues" evidence="2">
    <location>
        <begin position="450"/>
        <end position="463"/>
    </location>
</feature>
<feature type="region of interest" description="Disordered" evidence="2">
    <location>
        <begin position="433"/>
        <end position="463"/>
    </location>
</feature>
<feature type="compositionally biased region" description="Basic and acidic residues" evidence="2">
    <location>
        <begin position="1"/>
        <end position="11"/>
    </location>
</feature>
<dbReference type="Proteomes" id="UP001183414">
    <property type="component" value="Unassembled WGS sequence"/>
</dbReference>
<evidence type="ECO:0000256" key="3">
    <source>
        <dbReference type="SAM" id="Phobius"/>
    </source>
</evidence>
<reference evidence="7" key="1">
    <citation type="submission" date="2023-07" db="EMBL/GenBank/DDBJ databases">
        <title>30 novel species of actinomycetes from the DSMZ collection.</title>
        <authorList>
            <person name="Nouioui I."/>
        </authorList>
    </citation>
    <scope>NUCLEOTIDE SEQUENCE [LARGE SCALE GENOMIC DNA]</scope>
    <source>
        <strain evidence="7">DSM 42041</strain>
    </source>
</reference>
<name>A0ABU2NZF8_9ACTN</name>
<dbReference type="Pfam" id="PF13399">
    <property type="entry name" value="LytR_C"/>
    <property type="match status" value="1"/>
</dbReference>
<dbReference type="NCBIfam" id="TIGR00350">
    <property type="entry name" value="lytR_cpsA_psr"/>
    <property type="match status" value="1"/>
</dbReference>
<evidence type="ECO:0000256" key="1">
    <source>
        <dbReference type="ARBA" id="ARBA00006068"/>
    </source>
</evidence>
<dbReference type="InterPro" id="IPR027381">
    <property type="entry name" value="LytR/CpsA/Psr_C"/>
</dbReference>
<keyword evidence="3" id="KW-0812">Transmembrane</keyword>
<gene>
    <name evidence="6" type="ORF">RM572_26780</name>
</gene>
<feature type="domain" description="Cell envelope-related transcriptional attenuator" evidence="4">
    <location>
        <begin position="190"/>
        <end position="353"/>
    </location>
</feature>
<feature type="region of interest" description="Disordered" evidence="2">
    <location>
        <begin position="1"/>
        <end position="118"/>
    </location>
</feature>
<proteinExistence type="inferred from homology"/>
<keyword evidence="7" id="KW-1185">Reference proteome</keyword>
<feature type="compositionally biased region" description="Basic and acidic residues" evidence="2">
    <location>
        <begin position="83"/>
        <end position="95"/>
    </location>
</feature>
<feature type="compositionally biased region" description="Basic residues" evidence="2">
    <location>
        <begin position="102"/>
        <end position="117"/>
    </location>
</feature>